<dbReference type="EMBL" id="JAQIZT010000001">
    <property type="protein sequence ID" value="KAJ7013843.1"/>
    <property type="molecule type" value="Genomic_DNA"/>
</dbReference>
<feature type="domain" description="Phosphoribulokinase/uridine kinase" evidence="14">
    <location>
        <begin position="62"/>
        <end position="248"/>
    </location>
</feature>
<evidence type="ECO:0000256" key="10">
    <source>
        <dbReference type="ARBA" id="ARBA00023134"/>
    </source>
</evidence>
<comment type="pathway">
    <text evidence="1 12">Pyrimidine metabolism; UMP biosynthesis via salvage pathway; UMP from uridine: step 1/1.</text>
</comment>
<comment type="catalytic activity">
    <reaction evidence="12">
        <text>uridine + ATP = UMP + ADP + H(+)</text>
        <dbReference type="Rhea" id="RHEA:16825"/>
        <dbReference type="ChEBI" id="CHEBI:15378"/>
        <dbReference type="ChEBI" id="CHEBI:16704"/>
        <dbReference type="ChEBI" id="CHEBI:30616"/>
        <dbReference type="ChEBI" id="CHEBI:57865"/>
        <dbReference type="ChEBI" id="CHEBI:456216"/>
        <dbReference type="EC" id="2.7.1.48"/>
    </reaction>
</comment>
<comment type="catalytic activity">
    <reaction evidence="12">
        <text>cytidine + ATP = CMP + ADP + H(+)</text>
        <dbReference type="Rhea" id="RHEA:24674"/>
        <dbReference type="ChEBI" id="CHEBI:15378"/>
        <dbReference type="ChEBI" id="CHEBI:17562"/>
        <dbReference type="ChEBI" id="CHEBI:30616"/>
        <dbReference type="ChEBI" id="CHEBI:60377"/>
        <dbReference type="ChEBI" id="CHEBI:456216"/>
        <dbReference type="EC" id="2.7.1.48"/>
    </reaction>
</comment>
<dbReference type="InterPro" id="IPR029063">
    <property type="entry name" value="SAM-dependent_MTases_sf"/>
</dbReference>
<keyword evidence="17" id="KW-1185">Reference proteome</keyword>
<dbReference type="Pfam" id="PF00485">
    <property type="entry name" value="PRK"/>
    <property type="match status" value="1"/>
</dbReference>
<keyword evidence="7 12" id="KW-0808">Transferase</keyword>
<gene>
    <name evidence="16" type="ORF">NC653_003466</name>
</gene>
<dbReference type="SUPFAM" id="SSF53271">
    <property type="entry name" value="PRTase-like"/>
    <property type="match status" value="1"/>
</dbReference>
<dbReference type="Gene3D" id="3.40.50.300">
    <property type="entry name" value="P-loop containing nucleotide triphosphate hydrolases"/>
    <property type="match status" value="1"/>
</dbReference>
<dbReference type="SUPFAM" id="SSF53335">
    <property type="entry name" value="S-adenosyl-L-methionine-dependent methyltransferases"/>
    <property type="match status" value="1"/>
</dbReference>
<sequence length="673" mass="74822">MPEETISIDYVMEKASGPHFSGLRLDGLLSSPPSSTASPSHCSASASSSALSDSNAPKQPFVIGVSGGTASGKTTVCDMIIQELHDHRVVLVNQDSFYRGLTPEESKRVHEYNFDHPDAFDTEQLLDCIQKLRGGQSYQVPIYDFKNHHRSSESFRQVNASDVIILEGILVFHDQRVRNLMNMKIFVDTDADVRLARRIRRDTVERGRDINSVLEQYAKFVKPAFDDFVLPSKKYADVIIPRGGDNHVAIDLIVQHIHTKLGQHDLCKIYPNVHVIQSTFQIRGMHTLIRDAEISKHDFVFYSDRLIRLVVEHGLGHLPFTEKQVVTPTGSVYTGVDFCKKLCGVSIVRSGESMENALRACCKGIKIGKILIHRDGDKGKQLIYEKLPKDISERHVLLLDPVLATGNSANQAIELLIQKGVPECHIIFLNLISAPEGIHCVCKRFPSLKIVTSEIDVALNEEFRVIPGMGEFGDRIPSLHSPSISQMPLCLLPNRLLPLPSCPLITCHASPAALRSSPSSPPPTLPNLLNNTTPVPSLSCALQCPHFQSCSGCTHELNLHRPIIVDEADQFFKSLGVSDFDFDSGRLWGWRSRAKLAVRGSSMKPLIGLYEEGTHNVVDIPHCKAHHPNINAAVELLRQGVTKLNIEPYDEDEGTGELRYVQVLNEINKQKLK</sequence>
<evidence type="ECO:0000256" key="5">
    <source>
        <dbReference type="ARBA" id="ARBA00022533"/>
    </source>
</evidence>
<feature type="domain" description="Phosphoribosyltransferase" evidence="15">
    <location>
        <begin position="278"/>
        <end position="476"/>
    </location>
</feature>
<reference evidence="16 17" key="1">
    <citation type="journal article" date="2023" name="Mol. Ecol. Resour.">
        <title>Chromosome-level genome assembly of a triploid poplar Populus alba 'Berolinensis'.</title>
        <authorList>
            <person name="Chen S."/>
            <person name="Yu Y."/>
            <person name="Wang X."/>
            <person name="Wang S."/>
            <person name="Zhang T."/>
            <person name="Zhou Y."/>
            <person name="He R."/>
            <person name="Meng N."/>
            <person name="Wang Y."/>
            <person name="Liu W."/>
            <person name="Liu Z."/>
            <person name="Liu J."/>
            <person name="Guo Q."/>
            <person name="Huang H."/>
            <person name="Sederoff R.R."/>
            <person name="Wang G."/>
            <person name="Qu G."/>
            <person name="Chen S."/>
        </authorList>
    </citation>
    <scope>NUCLEOTIDE SEQUENCE [LARGE SCALE GENOMIC DNA]</scope>
    <source>
        <strain evidence="16">SC-2020</strain>
    </source>
</reference>
<dbReference type="FunFam" id="3.40.50.2020:FF:000015">
    <property type="entry name" value="Uridine kinase"/>
    <property type="match status" value="1"/>
</dbReference>
<dbReference type="InterPro" id="IPR000836">
    <property type="entry name" value="PRTase_dom"/>
</dbReference>
<evidence type="ECO:0000256" key="12">
    <source>
        <dbReference type="RuleBase" id="RU003825"/>
    </source>
</evidence>
<dbReference type="GO" id="GO:0005525">
    <property type="term" value="F:GTP binding"/>
    <property type="evidence" value="ECO:0007669"/>
    <property type="project" value="UniProtKB-KW"/>
</dbReference>
<dbReference type="InterPro" id="IPR029057">
    <property type="entry name" value="PRTase-like"/>
</dbReference>
<evidence type="ECO:0000256" key="1">
    <source>
        <dbReference type="ARBA" id="ARBA00004690"/>
    </source>
</evidence>
<proteinExistence type="inferred from homology"/>
<name>A0AAD6RRM9_9ROSI</name>
<dbReference type="GO" id="GO:0016757">
    <property type="term" value="F:glycosyltransferase activity"/>
    <property type="evidence" value="ECO:0007669"/>
    <property type="project" value="UniProtKB-KW"/>
</dbReference>
<organism evidence="16 17">
    <name type="scientific">Populus alba x Populus x berolinensis</name>
    <dbReference type="NCBI Taxonomy" id="444605"/>
    <lineage>
        <taxon>Eukaryota</taxon>
        <taxon>Viridiplantae</taxon>
        <taxon>Streptophyta</taxon>
        <taxon>Embryophyta</taxon>
        <taxon>Tracheophyta</taxon>
        <taxon>Spermatophyta</taxon>
        <taxon>Magnoliopsida</taxon>
        <taxon>eudicotyledons</taxon>
        <taxon>Gunneridae</taxon>
        <taxon>Pentapetalae</taxon>
        <taxon>rosids</taxon>
        <taxon>fabids</taxon>
        <taxon>Malpighiales</taxon>
        <taxon>Salicaceae</taxon>
        <taxon>Saliceae</taxon>
        <taxon>Populus</taxon>
    </lineage>
</organism>
<dbReference type="CDD" id="cd02023">
    <property type="entry name" value="UMPK"/>
    <property type="match status" value="1"/>
</dbReference>
<dbReference type="InterPro" id="IPR006083">
    <property type="entry name" value="PRK/URK"/>
</dbReference>
<dbReference type="GO" id="GO:0009507">
    <property type="term" value="C:chloroplast"/>
    <property type="evidence" value="ECO:0007669"/>
    <property type="project" value="UniProtKB-ARBA"/>
</dbReference>
<dbReference type="GO" id="GO:0005524">
    <property type="term" value="F:ATP binding"/>
    <property type="evidence" value="ECO:0007669"/>
    <property type="project" value="UniProtKB-KW"/>
</dbReference>
<keyword evidence="6" id="KW-0328">Glycosyltransferase</keyword>
<evidence type="ECO:0000256" key="3">
    <source>
        <dbReference type="ARBA" id="ARBA00008173"/>
    </source>
</evidence>
<dbReference type="InterPro" id="IPR027417">
    <property type="entry name" value="P-loop_NTPase"/>
</dbReference>
<keyword evidence="11" id="KW-0511">Multifunctional enzyme</keyword>
<dbReference type="PRINTS" id="PR00988">
    <property type="entry name" value="URIDINKINASE"/>
</dbReference>
<evidence type="ECO:0000256" key="8">
    <source>
        <dbReference type="ARBA" id="ARBA00022741"/>
    </source>
</evidence>
<evidence type="ECO:0000256" key="6">
    <source>
        <dbReference type="ARBA" id="ARBA00022676"/>
    </source>
</evidence>
<accession>A0AAD6RRM9</accession>
<dbReference type="FunFam" id="3.40.50.300:FF:000339">
    <property type="entry name" value="Uridine kinase"/>
    <property type="match status" value="1"/>
</dbReference>
<evidence type="ECO:0000259" key="14">
    <source>
        <dbReference type="Pfam" id="PF00485"/>
    </source>
</evidence>
<dbReference type="Pfam" id="PF14681">
    <property type="entry name" value="UPRTase"/>
    <property type="match status" value="1"/>
</dbReference>
<dbReference type="InterPro" id="IPR000764">
    <property type="entry name" value="Uridine_kinase-like"/>
</dbReference>
<evidence type="ECO:0000313" key="17">
    <source>
        <dbReference type="Proteomes" id="UP001164929"/>
    </source>
</evidence>
<dbReference type="CDD" id="cd06223">
    <property type="entry name" value="PRTases_typeI"/>
    <property type="match status" value="1"/>
</dbReference>
<dbReference type="GO" id="GO:0004849">
    <property type="term" value="F:uridine kinase activity"/>
    <property type="evidence" value="ECO:0007669"/>
    <property type="project" value="UniProtKB-EC"/>
</dbReference>
<keyword evidence="9 12" id="KW-0418">Kinase</keyword>
<keyword evidence="5" id="KW-0021">Allosteric enzyme</keyword>
<comment type="similarity">
    <text evidence="3">In the N-terminal section; belongs to the uridine kinase family.</text>
</comment>
<feature type="region of interest" description="Disordered" evidence="13">
    <location>
        <begin position="31"/>
        <end position="55"/>
    </location>
</feature>
<dbReference type="Gene3D" id="2.40.50.1070">
    <property type="match status" value="1"/>
</dbReference>
<dbReference type="NCBIfam" id="TIGR00235">
    <property type="entry name" value="udk"/>
    <property type="match status" value="1"/>
</dbReference>
<evidence type="ECO:0000256" key="2">
    <source>
        <dbReference type="ARBA" id="ARBA00004784"/>
    </source>
</evidence>
<evidence type="ECO:0000256" key="7">
    <source>
        <dbReference type="ARBA" id="ARBA00022679"/>
    </source>
</evidence>
<dbReference type="AlphaFoldDB" id="A0AAD6RRM9"/>
<evidence type="ECO:0000256" key="13">
    <source>
        <dbReference type="SAM" id="MobiDB-lite"/>
    </source>
</evidence>
<dbReference type="Gene3D" id="3.40.50.2020">
    <property type="match status" value="1"/>
</dbReference>
<comment type="similarity">
    <text evidence="4">In the C-terminal section; belongs to the UPRTase family.</text>
</comment>
<dbReference type="NCBIfam" id="NF004018">
    <property type="entry name" value="PRK05480.1"/>
    <property type="match status" value="1"/>
</dbReference>
<keyword evidence="12" id="KW-0067">ATP-binding</keyword>
<dbReference type="NCBIfam" id="NF001097">
    <property type="entry name" value="PRK00129.1"/>
    <property type="match status" value="1"/>
</dbReference>
<dbReference type="GO" id="GO:2000904">
    <property type="term" value="P:regulation of starch metabolic process"/>
    <property type="evidence" value="ECO:0007669"/>
    <property type="project" value="UniProtKB-ARBA"/>
</dbReference>
<dbReference type="GO" id="GO:0044206">
    <property type="term" value="P:UMP salvage"/>
    <property type="evidence" value="ECO:0007669"/>
    <property type="project" value="UniProtKB-ARBA"/>
</dbReference>
<comment type="similarity">
    <text evidence="12">Belongs to the uridine kinase family.</text>
</comment>
<dbReference type="PANTHER" id="PTHR10285">
    <property type="entry name" value="URIDINE KINASE"/>
    <property type="match status" value="1"/>
</dbReference>
<evidence type="ECO:0000313" key="16">
    <source>
        <dbReference type="EMBL" id="KAJ7013843.1"/>
    </source>
</evidence>
<comment type="caution">
    <text evidence="16">The sequence shown here is derived from an EMBL/GenBank/DDBJ whole genome shotgun (WGS) entry which is preliminary data.</text>
</comment>
<keyword evidence="8 12" id="KW-0547">Nucleotide-binding</keyword>
<evidence type="ECO:0000256" key="9">
    <source>
        <dbReference type="ARBA" id="ARBA00022777"/>
    </source>
</evidence>
<evidence type="ECO:0000256" key="4">
    <source>
        <dbReference type="ARBA" id="ARBA00010723"/>
    </source>
</evidence>
<keyword evidence="10" id="KW-0342">GTP-binding</keyword>
<dbReference type="EC" id="2.7.1.48" evidence="12"/>
<evidence type="ECO:0000256" key="11">
    <source>
        <dbReference type="ARBA" id="ARBA00023268"/>
    </source>
</evidence>
<dbReference type="Proteomes" id="UP001164929">
    <property type="component" value="Chromosome 1"/>
</dbReference>
<comment type="pathway">
    <text evidence="2 12">Pyrimidine metabolism; CTP biosynthesis via salvage pathway; CTP from cytidine: step 1/3.</text>
</comment>
<evidence type="ECO:0000259" key="15">
    <source>
        <dbReference type="Pfam" id="PF14681"/>
    </source>
</evidence>
<protein>
    <recommendedName>
        <fullName evidence="12">Uridine kinase</fullName>
        <ecNumber evidence="12">2.7.1.48</ecNumber>
    </recommendedName>
</protein>
<dbReference type="SUPFAM" id="SSF52540">
    <property type="entry name" value="P-loop containing nucleoside triphosphate hydrolases"/>
    <property type="match status" value="1"/>
</dbReference>